<name>A0ABD1Y0C7_9MARC</name>
<proteinExistence type="predicted"/>
<dbReference type="Proteomes" id="UP001605036">
    <property type="component" value="Unassembled WGS sequence"/>
</dbReference>
<protein>
    <submittedName>
        <fullName evidence="1">Uncharacterized protein</fullName>
    </submittedName>
</protein>
<accession>A0ABD1Y0C7</accession>
<keyword evidence="2" id="KW-1185">Reference proteome</keyword>
<gene>
    <name evidence="1" type="ORF">R1flu_000250</name>
</gene>
<sequence>MLASDKNYTGIVAWLEGKMVPISIVCGVTTSTTSASKPKLPLCSLVATCSMLSVLSFYMMDMWKIHNATLPPNPSTPPPIRTTVEMSRHPIYNSLMLNLVPVSVKFQAMSGSSPVCLDTVATTSAKVFPRDPWSSYASRKDSGDDVLKVGPVSVGVS</sequence>
<evidence type="ECO:0000313" key="1">
    <source>
        <dbReference type="EMBL" id="KAL2620045.1"/>
    </source>
</evidence>
<organism evidence="1 2">
    <name type="scientific">Riccia fluitans</name>
    <dbReference type="NCBI Taxonomy" id="41844"/>
    <lineage>
        <taxon>Eukaryota</taxon>
        <taxon>Viridiplantae</taxon>
        <taxon>Streptophyta</taxon>
        <taxon>Embryophyta</taxon>
        <taxon>Marchantiophyta</taxon>
        <taxon>Marchantiopsida</taxon>
        <taxon>Marchantiidae</taxon>
        <taxon>Marchantiales</taxon>
        <taxon>Ricciaceae</taxon>
        <taxon>Riccia</taxon>
    </lineage>
</organism>
<evidence type="ECO:0000313" key="2">
    <source>
        <dbReference type="Proteomes" id="UP001605036"/>
    </source>
</evidence>
<reference evidence="1 2" key="1">
    <citation type="submission" date="2024-09" db="EMBL/GenBank/DDBJ databases">
        <title>Chromosome-scale assembly of Riccia fluitans.</title>
        <authorList>
            <person name="Paukszto L."/>
            <person name="Sawicki J."/>
            <person name="Karawczyk K."/>
            <person name="Piernik-Szablinska J."/>
            <person name="Szczecinska M."/>
            <person name="Mazdziarz M."/>
        </authorList>
    </citation>
    <scope>NUCLEOTIDE SEQUENCE [LARGE SCALE GENOMIC DNA]</scope>
    <source>
        <strain evidence="1">Rf_01</strain>
        <tissue evidence="1">Aerial parts of the thallus</tissue>
    </source>
</reference>
<comment type="caution">
    <text evidence="1">The sequence shown here is derived from an EMBL/GenBank/DDBJ whole genome shotgun (WGS) entry which is preliminary data.</text>
</comment>
<dbReference type="AlphaFoldDB" id="A0ABD1Y0C7"/>
<dbReference type="EMBL" id="JBHFFA010000006">
    <property type="protein sequence ID" value="KAL2620045.1"/>
    <property type="molecule type" value="Genomic_DNA"/>
</dbReference>